<name>A0A6P2GJD1_9BURK</name>
<dbReference type="RefSeq" id="WP_275405008.1">
    <property type="nucleotide sequence ID" value="NZ_CABVLY010000033.1"/>
</dbReference>
<protein>
    <submittedName>
        <fullName evidence="1">Uncharacterized protein</fullName>
    </submittedName>
</protein>
<accession>A0A6P2GJD1</accession>
<sequence>MRSSRPLAGRTALVTGGAGGIGAARAQDVRQALEAMSERHPFI</sequence>
<gene>
    <name evidence="1" type="ORF">BAN20980_06073</name>
</gene>
<evidence type="ECO:0000313" key="2">
    <source>
        <dbReference type="Proteomes" id="UP000494201"/>
    </source>
</evidence>
<reference evidence="1 2" key="1">
    <citation type="submission" date="2019-09" db="EMBL/GenBank/DDBJ databases">
        <authorList>
            <person name="Depoorter E."/>
        </authorList>
    </citation>
    <scope>NUCLEOTIDE SEQUENCE [LARGE SCALE GENOMIC DNA]</scope>
    <source>
        <strain evidence="1">LMG 20980</strain>
    </source>
</reference>
<dbReference type="EMBL" id="CABVLY010000033">
    <property type="protein sequence ID" value="VVU53372.1"/>
    <property type="molecule type" value="Genomic_DNA"/>
</dbReference>
<dbReference type="InterPro" id="IPR036291">
    <property type="entry name" value="NAD(P)-bd_dom_sf"/>
</dbReference>
<proteinExistence type="predicted"/>
<dbReference type="Gene3D" id="3.40.50.720">
    <property type="entry name" value="NAD(P)-binding Rossmann-like Domain"/>
    <property type="match status" value="1"/>
</dbReference>
<dbReference type="AlphaFoldDB" id="A0A6P2GJD1"/>
<evidence type="ECO:0000313" key="1">
    <source>
        <dbReference type="EMBL" id="VVU53372.1"/>
    </source>
</evidence>
<dbReference type="GeneID" id="80427503"/>
<dbReference type="Proteomes" id="UP000494201">
    <property type="component" value="Unassembled WGS sequence"/>
</dbReference>
<dbReference type="SUPFAM" id="SSF51735">
    <property type="entry name" value="NAD(P)-binding Rossmann-fold domains"/>
    <property type="match status" value="1"/>
</dbReference>
<organism evidence="1 2">
    <name type="scientific">Burkholderia anthina</name>
    <dbReference type="NCBI Taxonomy" id="179879"/>
    <lineage>
        <taxon>Bacteria</taxon>
        <taxon>Pseudomonadati</taxon>
        <taxon>Pseudomonadota</taxon>
        <taxon>Betaproteobacteria</taxon>
        <taxon>Burkholderiales</taxon>
        <taxon>Burkholderiaceae</taxon>
        <taxon>Burkholderia</taxon>
        <taxon>Burkholderia cepacia complex</taxon>
    </lineage>
</organism>